<dbReference type="Pfam" id="PF01541">
    <property type="entry name" value="GIY-YIG"/>
    <property type="match status" value="1"/>
</dbReference>
<dbReference type="PANTHER" id="PTHR34477:SF1">
    <property type="entry name" value="UPF0213 PROTEIN YHBQ"/>
    <property type="match status" value="1"/>
</dbReference>
<proteinExistence type="inferred from homology"/>
<dbReference type="EMBL" id="CP129968">
    <property type="protein sequence ID" value="WKK82990.1"/>
    <property type="molecule type" value="Genomic_DNA"/>
</dbReference>
<dbReference type="InterPro" id="IPR000305">
    <property type="entry name" value="GIY-YIG_endonuc"/>
</dbReference>
<gene>
    <name evidence="3" type="ORF">QYS47_13930</name>
</gene>
<organism evidence="3">
    <name type="scientific">Marivirga arenosa</name>
    <dbReference type="NCBI Taxonomy" id="3059076"/>
    <lineage>
        <taxon>Bacteria</taxon>
        <taxon>Pseudomonadati</taxon>
        <taxon>Bacteroidota</taxon>
        <taxon>Cytophagia</taxon>
        <taxon>Cytophagales</taxon>
        <taxon>Marivirgaceae</taxon>
        <taxon>Marivirga</taxon>
    </lineage>
</organism>
<comment type="similarity">
    <text evidence="1">Belongs to the UPF0213 family.</text>
</comment>
<dbReference type="PANTHER" id="PTHR34477">
    <property type="entry name" value="UPF0213 PROTEIN YHBQ"/>
    <property type="match status" value="1"/>
</dbReference>
<reference evidence="3" key="1">
    <citation type="submission" date="2023-08" db="EMBL/GenBank/DDBJ databases">
        <title>Comparative genomics and taxonomic characterization of three novel marine species of genus Marivirga.</title>
        <authorList>
            <person name="Muhammad N."/>
            <person name="Kim S.-G."/>
        </authorList>
    </citation>
    <scope>NUCLEOTIDE SEQUENCE</scope>
    <source>
        <strain evidence="3">BKB1-2</strain>
    </source>
</reference>
<feature type="domain" description="GIY-YIG" evidence="2">
    <location>
        <begin position="2"/>
        <end position="78"/>
    </location>
</feature>
<dbReference type="CDD" id="cd10449">
    <property type="entry name" value="GIY-YIG_SLX1_like"/>
    <property type="match status" value="1"/>
</dbReference>
<name>A0AA49GEU7_9BACT</name>
<dbReference type="RefSeq" id="WP_302128562.1">
    <property type="nucleotide sequence ID" value="NZ_CP129968.2"/>
</dbReference>
<dbReference type="AlphaFoldDB" id="A0AA49GEU7"/>
<dbReference type="InterPro" id="IPR050190">
    <property type="entry name" value="UPF0213_domain"/>
</dbReference>
<dbReference type="Gene3D" id="3.40.1440.10">
    <property type="entry name" value="GIY-YIG endonuclease"/>
    <property type="match status" value="1"/>
</dbReference>
<evidence type="ECO:0000256" key="1">
    <source>
        <dbReference type="ARBA" id="ARBA00007435"/>
    </source>
</evidence>
<dbReference type="Proteomes" id="UP001232019">
    <property type="component" value="Chromosome"/>
</dbReference>
<evidence type="ECO:0000313" key="3">
    <source>
        <dbReference type="EMBL" id="WKK82990.1"/>
    </source>
</evidence>
<evidence type="ECO:0000259" key="2">
    <source>
        <dbReference type="PROSITE" id="PS50164"/>
    </source>
</evidence>
<dbReference type="PROSITE" id="PS50164">
    <property type="entry name" value="GIY_YIG"/>
    <property type="match status" value="1"/>
</dbReference>
<protein>
    <submittedName>
        <fullName evidence="3">GIY-YIG nuclease family protein</fullName>
    </submittedName>
</protein>
<dbReference type="SUPFAM" id="SSF82771">
    <property type="entry name" value="GIY-YIG endonuclease"/>
    <property type="match status" value="1"/>
</dbReference>
<dbReference type="KEGG" id="marp:QYS47_13930"/>
<dbReference type="InterPro" id="IPR035901">
    <property type="entry name" value="GIY-YIG_endonuc_sf"/>
</dbReference>
<accession>A0AA49GEU7</accession>
<sequence>MSTFFVYILFSSKINKFYIGYSQNPEKRLEFHNSTLNKIWSKRGQPWELKTTIPFKSKTEALKAERKIKKLKSKAIIKDIIENGWKH</sequence>